<protein>
    <submittedName>
        <fullName evidence="1">Uncharacterized protein</fullName>
    </submittedName>
</protein>
<sequence>MCFWGLKFSHHQRVNLPFSHLRAFLRLYNLPFINIINGVKGRGRHFTVVTSLINWFAS</sequence>
<reference evidence="1" key="1">
    <citation type="submission" date="2012-05" db="EMBL/GenBank/DDBJ databases">
        <authorList>
            <person name="Krishnakumar V."/>
            <person name="Cheung F."/>
            <person name="Xiao Y."/>
            <person name="Chan A."/>
            <person name="Moskal W.A."/>
            <person name="Town C.D."/>
        </authorList>
    </citation>
    <scope>NUCLEOTIDE SEQUENCE</scope>
</reference>
<dbReference type="EMBL" id="BT142048">
    <property type="protein sequence ID" value="AFK41842.1"/>
    <property type="molecule type" value="mRNA"/>
</dbReference>
<organism evidence="1">
    <name type="scientific">Medicago truncatula</name>
    <name type="common">Barrel medic</name>
    <name type="synonym">Medicago tribuloides</name>
    <dbReference type="NCBI Taxonomy" id="3880"/>
    <lineage>
        <taxon>Eukaryota</taxon>
        <taxon>Viridiplantae</taxon>
        <taxon>Streptophyta</taxon>
        <taxon>Embryophyta</taxon>
        <taxon>Tracheophyta</taxon>
        <taxon>Spermatophyta</taxon>
        <taxon>Magnoliopsida</taxon>
        <taxon>eudicotyledons</taxon>
        <taxon>Gunneridae</taxon>
        <taxon>Pentapetalae</taxon>
        <taxon>rosids</taxon>
        <taxon>fabids</taxon>
        <taxon>Fabales</taxon>
        <taxon>Fabaceae</taxon>
        <taxon>Papilionoideae</taxon>
        <taxon>50 kb inversion clade</taxon>
        <taxon>NPAAA clade</taxon>
        <taxon>Hologalegina</taxon>
        <taxon>IRL clade</taxon>
        <taxon>Trifolieae</taxon>
        <taxon>Medicago</taxon>
    </lineage>
</organism>
<proteinExistence type="evidence at transcript level"/>
<dbReference type="AlphaFoldDB" id="I3SNK0"/>
<name>I3SNK0_MEDTR</name>
<evidence type="ECO:0000313" key="1">
    <source>
        <dbReference type="EMBL" id="AFK41842.1"/>
    </source>
</evidence>
<accession>I3SNK0</accession>